<gene>
    <name evidence="3" type="ordered locus">MYSTI_05270</name>
</gene>
<dbReference type="EMBL" id="CP004025">
    <property type="protein sequence ID" value="AGC46550.1"/>
    <property type="molecule type" value="Genomic_DNA"/>
</dbReference>
<feature type="region of interest" description="Disordered" evidence="2">
    <location>
        <begin position="1"/>
        <end position="34"/>
    </location>
</feature>
<dbReference type="PATRIC" id="fig|1278073.3.peg.5339"/>
<evidence type="ECO:0000313" key="4">
    <source>
        <dbReference type="Proteomes" id="UP000011131"/>
    </source>
</evidence>
<dbReference type="Proteomes" id="UP000011131">
    <property type="component" value="Chromosome"/>
</dbReference>
<protein>
    <submittedName>
        <fullName evidence="3">Uncharacterized protein</fullName>
    </submittedName>
</protein>
<evidence type="ECO:0000256" key="1">
    <source>
        <dbReference type="SAM" id="Coils"/>
    </source>
</evidence>
<evidence type="ECO:0000256" key="2">
    <source>
        <dbReference type="SAM" id="MobiDB-lite"/>
    </source>
</evidence>
<keyword evidence="1" id="KW-0175">Coiled coil</keyword>
<evidence type="ECO:0000313" key="3">
    <source>
        <dbReference type="EMBL" id="AGC46550.1"/>
    </source>
</evidence>
<name>L7UFB0_MYXSD</name>
<sequence length="327" mass="37740">MVREQPQRTGEAPEAPTTPGAIRPTTQSGVPKNPYSWRHPVLRARWEQQRALYRILDVRRVDLNEFEREMLIPQMRDRAAYMRETFIRIRDIAADPETAYRIAPEFRKIAPDDAPGAEGDSTKSYLTKIRRQIDEAFVTPLTKLLDDHQNVSSLREMYRFFNEIRYLSDVVMNSENILFRYKSKMTFSAVDKVSGKRISQDQEWAIILTPFELALGELKRIAETTVESIEHWTKKEDEAKKPFLDYVAAVNNAATSRRTIYLQMSAMVLALSFSAFFLTARDPLGLKRENIHLKAEIEDAKGESARLAAEVQKLQEELRARHAQPVP</sequence>
<dbReference type="KEGG" id="msd:MYSTI_05270"/>
<keyword evidence="4" id="KW-1185">Reference proteome</keyword>
<accession>L7UFB0</accession>
<feature type="coiled-coil region" evidence="1">
    <location>
        <begin position="290"/>
        <end position="317"/>
    </location>
</feature>
<dbReference type="HOGENOM" id="CLU_849466_0_0_7"/>
<organism evidence="3 4">
    <name type="scientific">Myxococcus stipitatus (strain DSM 14675 / JCM 12634 / Mx s8)</name>
    <dbReference type="NCBI Taxonomy" id="1278073"/>
    <lineage>
        <taxon>Bacteria</taxon>
        <taxon>Pseudomonadati</taxon>
        <taxon>Myxococcota</taxon>
        <taxon>Myxococcia</taxon>
        <taxon>Myxococcales</taxon>
        <taxon>Cystobacterineae</taxon>
        <taxon>Myxococcaceae</taxon>
        <taxon>Myxococcus</taxon>
    </lineage>
</organism>
<proteinExistence type="predicted"/>
<dbReference type="AlphaFoldDB" id="L7UFB0"/>
<reference evidence="3 4" key="1">
    <citation type="journal article" date="2013" name="Genome Announc.">
        <title>Complete genome sequence of Myxococcus stipitatus strain DSM 14675, a fruiting myxobacterium.</title>
        <authorList>
            <person name="Huntley S."/>
            <person name="Kneip S."/>
            <person name="Treuner-Lange A."/>
            <person name="Sogaard-Andersen L."/>
        </authorList>
    </citation>
    <scope>NUCLEOTIDE SEQUENCE [LARGE SCALE GENOMIC DNA]</scope>
    <source>
        <strain evidence="4">DSM 14675 / JCM 12634 / Mx s8</strain>
    </source>
</reference>